<evidence type="ECO:0000256" key="11">
    <source>
        <dbReference type="ARBA" id="ARBA00036362"/>
    </source>
</evidence>
<evidence type="ECO:0000313" key="16">
    <source>
        <dbReference type="Proteomes" id="UP000264840"/>
    </source>
</evidence>
<dbReference type="GeneTree" id="ENSGT00390000012959"/>
<sequence length="272" mass="31315">MKDRDRVQEILQSMQKAGSKTLQVISDFDMTLTRFEYNGKRCPTCHIFITLSCPLQLQGLLDKYYPIEIDTTLSVEEKLPLMVEWWTKAHELLVNQKIKKDGLAKAVRDSDAKLRYEDGYKDFFDHLHEHSIPLLIFSAGIGDILEEVIRQTEVFHPNVKVISNYMDFDESGVLKAFKGELIHIYNKREGALLNTGHFQELRTQTNVLLLGDSLGDLNMADGVQDMENILKIGFLNDKVEERKQSYLDSYDIVLIKDESLDVPNAVIRFLTE</sequence>
<comment type="function">
    <text evidence="12">Specifically hydrolyzes 7-methylguanosine monophosphate (m(7)GMP) to 7-methylguanosine and inorganic phosphate. The specific activity for m(7)GMP may protect cells against undesired salvage of m(7)GMP and its incorporation into nucleic acids. Also has weak activity for CMP. UMP and purine nucleotides are poor substrates.</text>
</comment>
<dbReference type="InterPro" id="IPR006434">
    <property type="entry name" value="Pyrimidine_nucleotidase_eu"/>
</dbReference>
<dbReference type="Gene3D" id="1.10.150.340">
    <property type="entry name" value="Pyrimidine 5'-nucleotidase (UMPH-1), N-terminal domain"/>
    <property type="match status" value="1"/>
</dbReference>
<keyword evidence="10 14" id="KW-0546">Nucleotide metabolism</keyword>
<keyword evidence="7 14" id="KW-0547">Nucleotide-binding</keyword>
<dbReference type="GO" id="GO:0008253">
    <property type="term" value="F:5'-nucleotidase activity"/>
    <property type="evidence" value="ECO:0007669"/>
    <property type="project" value="UniProtKB-EC"/>
</dbReference>
<dbReference type="GO" id="GO:0009117">
    <property type="term" value="P:nucleotide metabolic process"/>
    <property type="evidence" value="ECO:0007669"/>
    <property type="project" value="UniProtKB-KW"/>
</dbReference>
<dbReference type="AlphaFoldDB" id="A0A3Q2V0W8"/>
<evidence type="ECO:0000256" key="1">
    <source>
        <dbReference type="ARBA" id="ARBA00000815"/>
    </source>
</evidence>
<evidence type="ECO:0000256" key="7">
    <source>
        <dbReference type="ARBA" id="ARBA00022741"/>
    </source>
</evidence>
<name>A0A3Q2V0W8_HAPBU</name>
<dbReference type="Ensembl" id="ENSHBUT00000015110.1">
    <property type="protein sequence ID" value="ENSHBUP00000000648.1"/>
    <property type="gene ID" value="ENSHBUG00000001841.1"/>
</dbReference>
<dbReference type="GO" id="GO:0000287">
    <property type="term" value="F:magnesium ion binding"/>
    <property type="evidence" value="ECO:0007669"/>
    <property type="project" value="InterPro"/>
</dbReference>
<dbReference type="NCBIfam" id="TIGR01544">
    <property type="entry name" value="HAD-SF-IE"/>
    <property type="match status" value="1"/>
</dbReference>
<evidence type="ECO:0000256" key="8">
    <source>
        <dbReference type="ARBA" id="ARBA00022801"/>
    </source>
</evidence>
<evidence type="ECO:0000256" key="9">
    <source>
        <dbReference type="ARBA" id="ARBA00022842"/>
    </source>
</evidence>
<dbReference type="EC" id="3.1.3.5" evidence="14"/>
<evidence type="ECO:0000256" key="10">
    <source>
        <dbReference type="ARBA" id="ARBA00023080"/>
    </source>
</evidence>
<dbReference type="FunFam" id="1.10.150.340:FF:000001">
    <property type="entry name" value="Cytosolic 5-nucleotidase 3-like"/>
    <property type="match status" value="1"/>
</dbReference>
<keyword evidence="8 14" id="KW-0378">Hydrolase</keyword>
<comment type="catalytic activity">
    <reaction evidence="13">
        <text>N(7)-methyl-GMP + H2O = N(7)-methylguanosine + phosphate</text>
        <dbReference type="Rhea" id="RHEA:37107"/>
        <dbReference type="ChEBI" id="CHEBI:15377"/>
        <dbReference type="ChEBI" id="CHEBI:20794"/>
        <dbReference type="ChEBI" id="CHEBI:43474"/>
        <dbReference type="ChEBI" id="CHEBI:58285"/>
        <dbReference type="EC" id="3.1.3.91"/>
    </reaction>
</comment>
<keyword evidence="5 14" id="KW-0963">Cytoplasm</keyword>
<comment type="subcellular location">
    <subcellularLocation>
        <location evidence="2 14">Cytoplasm</location>
    </subcellularLocation>
</comment>
<dbReference type="GO" id="GO:0000166">
    <property type="term" value="F:nucleotide binding"/>
    <property type="evidence" value="ECO:0007669"/>
    <property type="project" value="UniProtKB-KW"/>
</dbReference>
<accession>A0A3Q2V0W8</accession>
<reference evidence="15" key="2">
    <citation type="submission" date="2025-09" db="UniProtKB">
        <authorList>
            <consortium name="Ensembl"/>
        </authorList>
    </citation>
    <scope>IDENTIFICATION</scope>
</reference>
<keyword evidence="16" id="KW-1185">Reference proteome</keyword>
<evidence type="ECO:0000256" key="4">
    <source>
        <dbReference type="ARBA" id="ARBA00011245"/>
    </source>
</evidence>
<keyword evidence="9" id="KW-0460">Magnesium</keyword>
<evidence type="ECO:0000256" key="6">
    <source>
        <dbReference type="ARBA" id="ARBA00022723"/>
    </source>
</evidence>
<dbReference type="OMA" id="QHINGTH"/>
<dbReference type="FunFam" id="3.40.50.1000:FF:000032">
    <property type="entry name" value="Cytosolic 5-nucleotidase 3-like"/>
    <property type="match status" value="1"/>
</dbReference>
<dbReference type="SFLD" id="SFLDS00003">
    <property type="entry name" value="Haloacid_Dehalogenase"/>
    <property type="match status" value="1"/>
</dbReference>
<proteinExistence type="inferred from homology"/>
<evidence type="ECO:0000256" key="5">
    <source>
        <dbReference type="ARBA" id="ARBA00022490"/>
    </source>
</evidence>
<evidence type="ECO:0000256" key="12">
    <source>
        <dbReference type="ARBA" id="ARBA00046090"/>
    </source>
</evidence>
<dbReference type="PANTHER" id="PTHR13045:SF15">
    <property type="entry name" value="7-METHYLGUANOSINE PHOSPHATE-SPECIFIC 5'-NUCLEOTIDASE"/>
    <property type="match status" value="1"/>
</dbReference>
<evidence type="ECO:0000256" key="3">
    <source>
        <dbReference type="ARBA" id="ARBA00008389"/>
    </source>
</evidence>
<dbReference type="InterPro" id="IPR036412">
    <property type="entry name" value="HAD-like_sf"/>
</dbReference>
<dbReference type="InterPro" id="IPR023214">
    <property type="entry name" value="HAD_sf"/>
</dbReference>
<evidence type="ECO:0000256" key="13">
    <source>
        <dbReference type="ARBA" id="ARBA00048583"/>
    </source>
</evidence>
<reference evidence="15" key="1">
    <citation type="submission" date="2025-08" db="UniProtKB">
        <authorList>
            <consortium name="Ensembl"/>
        </authorList>
    </citation>
    <scope>IDENTIFICATION</scope>
</reference>
<dbReference type="Pfam" id="PF05822">
    <property type="entry name" value="UMPH-1"/>
    <property type="match status" value="1"/>
</dbReference>
<dbReference type="PANTHER" id="PTHR13045">
    <property type="entry name" value="5'-NUCLEOTIDASE"/>
    <property type="match status" value="1"/>
</dbReference>
<dbReference type="GO" id="GO:0005737">
    <property type="term" value="C:cytoplasm"/>
    <property type="evidence" value="ECO:0007669"/>
    <property type="project" value="UniProtKB-SubCell"/>
</dbReference>
<protein>
    <recommendedName>
        <fullName evidence="14">5'-nucleotidase</fullName>
        <ecNumber evidence="14">3.1.3.5</ecNumber>
    </recommendedName>
</protein>
<dbReference type="SFLD" id="SFLDG01128">
    <property type="entry name" value="C1.4:_5'-Nucleotidase_Like"/>
    <property type="match status" value="1"/>
</dbReference>
<keyword evidence="6" id="KW-0479">Metal-binding</keyword>
<dbReference type="Gene3D" id="3.40.50.1000">
    <property type="entry name" value="HAD superfamily/HAD-like"/>
    <property type="match status" value="1"/>
</dbReference>
<dbReference type="Proteomes" id="UP000264840">
    <property type="component" value="Unplaced"/>
</dbReference>
<evidence type="ECO:0000256" key="14">
    <source>
        <dbReference type="RuleBase" id="RU361276"/>
    </source>
</evidence>
<evidence type="ECO:0000256" key="2">
    <source>
        <dbReference type="ARBA" id="ARBA00004496"/>
    </source>
</evidence>
<evidence type="ECO:0000313" key="15">
    <source>
        <dbReference type="Ensembl" id="ENSHBUP00000000648.1"/>
    </source>
</evidence>
<comment type="catalytic activity">
    <reaction evidence="1 14">
        <text>a ribonucleoside 5'-phosphate + H2O = a ribonucleoside + phosphate</text>
        <dbReference type="Rhea" id="RHEA:12484"/>
        <dbReference type="ChEBI" id="CHEBI:15377"/>
        <dbReference type="ChEBI" id="CHEBI:18254"/>
        <dbReference type="ChEBI" id="CHEBI:43474"/>
        <dbReference type="ChEBI" id="CHEBI:58043"/>
        <dbReference type="EC" id="3.1.3.5"/>
    </reaction>
</comment>
<comment type="subunit">
    <text evidence="4">Monomer.</text>
</comment>
<comment type="catalytic activity">
    <reaction evidence="11">
        <text>CMP + H2O = cytidine + phosphate</text>
        <dbReference type="Rhea" id="RHEA:29367"/>
        <dbReference type="ChEBI" id="CHEBI:15377"/>
        <dbReference type="ChEBI" id="CHEBI:17562"/>
        <dbReference type="ChEBI" id="CHEBI:43474"/>
        <dbReference type="ChEBI" id="CHEBI:60377"/>
        <dbReference type="EC" id="3.1.3.91"/>
    </reaction>
</comment>
<comment type="similarity">
    <text evidence="3 14">Belongs to the pyrimidine 5'-nucleotidase family.</text>
</comment>
<dbReference type="SUPFAM" id="SSF56784">
    <property type="entry name" value="HAD-like"/>
    <property type="match status" value="1"/>
</dbReference>
<organism evidence="15 16">
    <name type="scientific">Haplochromis burtoni</name>
    <name type="common">Burton's mouthbrooder</name>
    <name type="synonym">Chromis burtoni</name>
    <dbReference type="NCBI Taxonomy" id="8153"/>
    <lineage>
        <taxon>Eukaryota</taxon>
        <taxon>Metazoa</taxon>
        <taxon>Chordata</taxon>
        <taxon>Craniata</taxon>
        <taxon>Vertebrata</taxon>
        <taxon>Euteleostomi</taxon>
        <taxon>Actinopterygii</taxon>
        <taxon>Neopterygii</taxon>
        <taxon>Teleostei</taxon>
        <taxon>Neoteleostei</taxon>
        <taxon>Acanthomorphata</taxon>
        <taxon>Ovalentaria</taxon>
        <taxon>Cichlomorphae</taxon>
        <taxon>Cichliformes</taxon>
        <taxon>Cichlidae</taxon>
        <taxon>African cichlids</taxon>
        <taxon>Pseudocrenilabrinae</taxon>
        <taxon>Haplochromini</taxon>
        <taxon>Haplochromis</taxon>
    </lineage>
</organism>